<dbReference type="InterPro" id="IPR018170">
    <property type="entry name" value="Aldo/ket_reductase_CS"/>
</dbReference>
<comment type="caution">
    <text evidence="6">The sequence shown here is derived from an EMBL/GenBank/DDBJ whole genome shotgun (WGS) entry which is preliminary data.</text>
</comment>
<dbReference type="Gene3D" id="3.20.20.100">
    <property type="entry name" value="NADP-dependent oxidoreductase domain"/>
    <property type="match status" value="1"/>
</dbReference>
<protein>
    <submittedName>
        <fullName evidence="6">NADPH-dependent conjugated polyketone reductase C1</fullName>
    </submittedName>
</protein>
<dbReference type="InterPro" id="IPR023210">
    <property type="entry name" value="NADP_OxRdtase_dom"/>
</dbReference>
<dbReference type="PRINTS" id="PR00069">
    <property type="entry name" value="ALDKETRDTASE"/>
</dbReference>
<gene>
    <name evidence="6" type="ORF">AKO1_013282</name>
</gene>
<dbReference type="InterPro" id="IPR020471">
    <property type="entry name" value="AKR"/>
</dbReference>
<dbReference type="Proteomes" id="UP001431209">
    <property type="component" value="Unassembled WGS sequence"/>
</dbReference>
<feature type="active site" description="Proton donor" evidence="1">
    <location>
        <position position="78"/>
    </location>
</feature>
<keyword evidence="4" id="KW-0732">Signal</keyword>
<evidence type="ECO:0000256" key="4">
    <source>
        <dbReference type="SAM" id="SignalP"/>
    </source>
</evidence>
<dbReference type="SUPFAM" id="SSF51430">
    <property type="entry name" value="NAD(P)-linked oxidoreductase"/>
    <property type="match status" value="1"/>
</dbReference>
<dbReference type="AlphaFoldDB" id="A0AAW2YYE2"/>
<evidence type="ECO:0000313" key="7">
    <source>
        <dbReference type="Proteomes" id="UP001431209"/>
    </source>
</evidence>
<evidence type="ECO:0000256" key="3">
    <source>
        <dbReference type="PIRSR" id="PIRSR000097-3"/>
    </source>
</evidence>
<organism evidence="6 7">
    <name type="scientific">Acrasis kona</name>
    <dbReference type="NCBI Taxonomy" id="1008807"/>
    <lineage>
        <taxon>Eukaryota</taxon>
        <taxon>Discoba</taxon>
        <taxon>Heterolobosea</taxon>
        <taxon>Tetramitia</taxon>
        <taxon>Eutetramitia</taxon>
        <taxon>Acrasidae</taxon>
        <taxon>Acrasis</taxon>
    </lineage>
</organism>
<evidence type="ECO:0000256" key="1">
    <source>
        <dbReference type="PIRSR" id="PIRSR000097-1"/>
    </source>
</evidence>
<sequence length="308" mass="35091">MIKTLSFIFILYACTALAKVVVPGVTFRNGVVAPKLAFGTGTSWHKKGNDTDISRELVESLKQAISLGYRHFDTADGYETEREVGVAIAESGIPREQFFITTKVYKYVRDPAAALARSLKNLNTTYLDMYLIHCPFFNKTTHGIDVKDVWLHMEKVYAQKVARVIGVSNFRFQDLNRMFEYASVFPMNNQFELHPYLQDLRLIEFSRRLGVIVEAYSPLTSLTHVKDGPVNGVVNKAAATHQVSAGEVLLAWNPAEIVVTTSHNKKHQEEMLNSVNLKLTQEEIMDIYQEGSKLTYRGFWKKEFEEWP</sequence>
<dbReference type="PIRSF" id="PIRSF000097">
    <property type="entry name" value="AKR"/>
    <property type="match status" value="1"/>
</dbReference>
<dbReference type="CDD" id="cd19120">
    <property type="entry name" value="AKR_AKR3C2-3"/>
    <property type="match status" value="1"/>
</dbReference>
<evidence type="ECO:0000313" key="6">
    <source>
        <dbReference type="EMBL" id="KAL0482029.1"/>
    </source>
</evidence>
<feature type="domain" description="NADP-dependent oxidoreductase" evidence="5">
    <location>
        <begin position="36"/>
        <end position="287"/>
    </location>
</feature>
<evidence type="ECO:0000256" key="2">
    <source>
        <dbReference type="PIRSR" id="PIRSR000097-2"/>
    </source>
</evidence>
<dbReference type="InterPro" id="IPR036812">
    <property type="entry name" value="NAD(P)_OxRdtase_dom_sf"/>
</dbReference>
<name>A0AAW2YYE2_9EUKA</name>
<keyword evidence="7" id="KW-1185">Reference proteome</keyword>
<dbReference type="GO" id="GO:0016652">
    <property type="term" value="F:oxidoreductase activity, acting on NAD(P)H as acceptor"/>
    <property type="evidence" value="ECO:0007669"/>
    <property type="project" value="InterPro"/>
</dbReference>
<dbReference type="PROSITE" id="PS00062">
    <property type="entry name" value="ALDOKETO_REDUCTASE_2"/>
    <property type="match status" value="1"/>
</dbReference>
<dbReference type="PROSITE" id="PS00798">
    <property type="entry name" value="ALDOKETO_REDUCTASE_1"/>
    <property type="match status" value="1"/>
</dbReference>
<feature type="chain" id="PRO_5043565348" evidence="4">
    <location>
        <begin position="19"/>
        <end position="308"/>
    </location>
</feature>
<accession>A0AAW2YYE2</accession>
<evidence type="ECO:0000259" key="5">
    <source>
        <dbReference type="Pfam" id="PF00248"/>
    </source>
</evidence>
<dbReference type="InterPro" id="IPR044494">
    <property type="entry name" value="AKR3C2/3"/>
</dbReference>
<proteinExistence type="predicted"/>
<feature type="binding site" evidence="2">
    <location>
        <position position="133"/>
    </location>
    <ligand>
        <name>substrate</name>
    </ligand>
</feature>
<reference evidence="6 7" key="1">
    <citation type="submission" date="2024-03" db="EMBL/GenBank/DDBJ databases">
        <title>The Acrasis kona genome and developmental transcriptomes reveal deep origins of eukaryotic multicellular pathways.</title>
        <authorList>
            <person name="Sheikh S."/>
            <person name="Fu C.-J."/>
            <person name="Brown M.W."/>
            <person name="Baldauf S.L."/>
        </authorList>
    </citation>
    <scope>NUCLEOTIDE SEQUENCE [LARGE SCALE GENOMIC DNA]</scope>
    <source>
        <strain evidence="6 7">ATCC MYA-3509</strain>
    </source>
</reference>
<feature type="site" description="Lowers pKa of active site Tyr" evidence="3">
    <location>
        <position position="103"/>
    </location>
</feature>
<dbReference type="PANTHER" id="PTHR11732">
    <property type="entry name" value="ALDO/KETO REDUCTASE"/>
    <property type="match status" value="1"/>
</dbReference>
<dbReference type="Pfam" id="PF00248">
    <property type="entry name" value="Aldo_ket_red"/>
    <property type="match status" value="1"/>
</dbReference>
<dbReference type="EMBL" id="JAOPGA020000807">
    <property type="protein sequence ID" value="KAL0482029.1"/>
    <property type="molecule type" value="Genomic_DNA"/>
</dbReference>
<feature type="signal peptide" evidence="4">
    <location>
        <begin position="1"/>
        <end position="18"/>
    </location>
</feature>